<evidence type="ECO:0000256" key="1">
    <source>
        <dbReference type="ARBA" id="ARBA00001070"/>
    </source>
</evidence>
<dbReference type="GO" id="GO:0005829">
    <property type="term" value="C:cytosol"/>
    <property type="evidence" value="ECO:0007669"/>
    <property type="project" value="TreeGrafter"/>
</dbReference>
<dbReference type="InterPro" id="IPR002470">
    <property type="entry name" value="Peptidase_S9A"/>
</dbReference>
<accession>M1J198</accession>
<gene>
    <name evidence="4" type="ORF">SacRon12I_10830</name>
</gene>
<dbReference type="Pfam" id="PF00326">
    <property type="entry name" value="Peptidase_S9"/>
    <property type="match status" value="1"/>
</dbReference>
<name>M1J198_9CREN</name>
<dbReference type="GeneID" id="14552689"/>
<dbReference type="InterPro" id="IPR001375">
    <property type="entry name" value="Peptidase_S9_cat"/>
</dbReference>
<proteinExistence type="predicted"/>
<dbReference type="KEGG" id="sacr:SacRon12I_10830"/>
<dbReference type="PANTHER" id="PTHR42881:SF2">
    <property type="entry name" value="PROLYL ENDOPEPTIDASE"/>
    <property type="match status" value="1"/>
</dbReference>
<dbReference type="SUPFAM" id="SSF53474">
    <property type="entry name" value="alpha/beta-Hydrolases"/>
    <property type="match status" value="1"/>
</dbReference>
<dbReference type="EC" id="3.4.21.26" evidence="2"/>
<dbReference type="GO" id="GO:0070012">
    <property type="term" value="F:oligopeptidase activity"/>
    <property type="evidence" value="ECO:0007669"/>
    <property type="project" value="TreeGrafter"/>
</dbReference>
<evidence type="ECO:0000313" key="4">
    <source>
        <dbReference type="EMBL" id="AGE74382.1"/>
    </source>
</evidence>
<protein>
    <recommendedName>
        <fullName evidence="2">prolyl oligopeptidase</fullName>
        <ecNumber evidence="2">3.4.21.26</ecNumber>
    </recommendedName>
</protein>
<dbReference type="GO" id="GO:0006508">
    <property type="term" value="P:proteolysis"/>
    <property type="evidence" value="ECO:0007669"/>
    <property type="project" value="InterPro"/>
</dbReference>
<comment type="catalytic activity">
    <reaction evidence="1">
        <text>Hydrolysis of Pro-|-Xaa &gt;&gt; Ala-|-Xaa in oligopeptides.</text>
        <dbReference type="EC" id="3.4.21.26"/>
    </reaction>
</comment>
<reference evidence="4 5" key="1">
    <citation type="journal article" date="2012" name="ISME J.">
        <title>Genomic evidence of rapid, global-scale gene flow in a Sulfolobus species.</title>
        <authorList>
            <person name="Mao D."/>
            <person name="Grogan D."/>
        </authorList>
    </citation>
    <scope>NUCLEOTIDE SEQUENCE [LARGE SCALE GENOMIC DNA]</scope>
    <source>
        <strain evidence="4 5">Ron12/I</strain>
    </source>
</reference>
<dbReference type="Proteomes" id="UP000011280">
    <property type="component" value="Chromosome"/>
</dbReference>
<dbReference type="InterPro" id="IPR051167">
    <property type="entry name" value="Prolyl_oligopep/macrocyclase"/>
</dbReference>
<dbReference type="PANTHER" id="PTHR42881">
    <property type="entry name" value="PROLYL ENDOPEPTIDASE"/>
    <property type="match status" value="1"/>
</dbReference>
<dbReference type="PATRIC" id="fig|1028567.7.peg.2173"/>
<dbReference type="InterPro" id="IPR029058">
    <property type="entry name" value="AB_hydrolase_fold"/>
</dbReference>
<dbReference type="Gene3D" id="3.40.50.1820">
    <property type="entry name" value="alpha/beta hydrolase"/>
    <property type="match status" value="1"/>
</dbReference>
<dbReference type="PRINTS" id="PR00862">
    <property type="entry name" value="PROLIGOPTASE"/>
</dbReference>
<evidence type="ECO:0000313" key="5">
    <source>
        <dbReference type="Proteomes" id="UP000011280"/>
    </source>
</evidence>
<dbReference type="EMBL" id="CP002818">
    <property type="protein sequence ID" value="AGE74382.1"/>
    <property type="molecule type" value="Genomic_DNA"/>
</dbReference>
<dbReference type="MEROPS" id="S09.002"/>
<sequence length="591" mass="67264">MDEYEYLEDLSDERSKKFIDEMNSLTREKLERKAKELYPIILQKLKEPQIVGLVAYDTTNPTILTLDGQSKVRIGDKTVFVAPQGYVIYQMWKIYNSEEQIGISMGRKGSDKTTTLIISQGEAKKIGENIQNPFYYLGQLCYVKVYRDSAPPDGGDYPTQRVICNDTMVWGKDLKPGEFIQVNVFEDLLAIVKHRGWSYGELFIGESFEGLRKIDEGEVIDVLGVVKGELVYQKKNETIILPDSMIRSDLPIIKASLGIDFLSVEVIRDYRTPVIFYDLKGRKIHEKTLENVILMDSKDNVLYIAETSFNTRYKIIREVYDPSIGFSTNIIEEIKEDKEDQVKVKDVYIKGEDNVTLHAFLLTKSDRPKAVVVYGYGGFRIPILPGHNIIHRLPLSRLGFSILVTNLRGGNENGEEWHRQGMLLNKKNVFKDFEEFVRFVKGFGGKVITMGSSNGGLLVGATINDIPNLVDCAVIGHPVLDMLRYHKLYVGKYWISEYGDPDKPEFRDYLASYSPYHNIKPGLPNTFVYTGISDDRVHPGHALKYVAKSRSMGNNVLLFVNDTGHAVADPESLALEYSYLLAFMEECVKER</sequence>
<dbReference type="RefSeq" id="WP_015385901.1">
    <property type="nucleotide sequence ID" value="NC_020247.1"/>
</dbReference>
<dbReference type="AlphaFoldDB" id="M1J198"/>
<feature type="domain" description="Peptidase S9 prolyl oligopeptidase catalytic" evidence="3">
    <location>
        <begin position="395"/>
        <end position="590"/>
    </location>
</feature>
<organism evidence="5">
    <name type="scientific">Sulfolobus acidocaldarius Ron12/I</name>
    <dbReference type="NCBI Taxonomy" id="1028567"/>
    <lineage>
        <taxon>Archaea</taxon>
        <taxon>Thermoproteota</taxon>
        <taxon>Thermoprotei</taxon>
        <taxon>Sulfolobales</taxon>
        <taxon>Sulfolobaceae</taxon>
        <taxon>Sulfolobus</taxon>
    </lineage>
</organism>
<evidence type="ECO:0000256" key="2">
    <source>
        <dbReference type="ARBA" id="ARBA00011897"/>
    </source>
</evidence>
<evidence type="ECO:0000259" key="3">
    <source>
        <dbReference type="Pfam" id="PF00326"/>
    </source>
</evidence>
<dbReference type="HOGENOM" id="CLU_011290_1_1_2"/>
<dbReference type="GO" id="GO:0004252">
    <property type="term" value="F:serine-type endopeptidase activity"/>
    <property type="evidence" value="ECO:0007669"/>
    <property type="project" value="UniProtKB-EC"/>
</dbReference>